<gene>
    <name evidence="1" type="ORF">M422DRAFT_275905</name>
</gene>
<dbReference type="EMBL" id="KN837655">
    <property type="protein sequence ID" value="KIJ23498.1"/>
    <property type="molecule type" value="Genomic_DNA"/>
</dbReference>
<name>A0A0C9T3P2_SPHS4</name>
<dbReference type="AlphaFoldDB" id="A0A0C9T3P2"/>
<keyword evidence="2" id="KW-1185">Reference proteome</keyword>
<evidence type="ECO:0000313" key="1">
    <source>
        <dbReference type="EMBL" id="KIJ23498.1"/>
    </source>
</evidence>
<reference evidence="1 2" key="1">
    <citation type="submission" date="2014-06" db="EMBL/GenBank/DDBJ databases">
        <title>Evolutionary Origins and Diversification of the Mycorrhizal Mutualists.</title>
        <authorList>
            <consortium name="DOE Joint Genome Institute"/>
            <consortium name="Mycorrhizal Genomics Consortium"/>
            <person name="Kohler A."/>
            <person name="Kuo A."/>
            <person name="Nagy L.G."/>
            <person name="Floudas D."/>
            <person name="Copeland A."/>
            <person name="Barry K.W."/>
            <person name="Cichocki N."/>
            <person name="Veneault-Fourrey C."/>
            <person name="LaButti K."/>
            <person name="Lindquist E.A."/>
            <person name="Lipzen A."/>
            <person name="Lundell T."/>
            <person name="Morin E."/>
            <person name="Murat C."/>
            <person name="Riley R."/>
            <person name="Ohm R."/>
            <person name="Sun H."/>
            <person name="Tunlid A."/>
            <person name="Henrissat B."/>
            <person name="Grigoriev I.V."/>
            <person name="Hibbett D.S."/>
            <person name="Martin F."/>
        </authorList>
    </citation>
    <scope>NUCLEOTIDE SEQUENCE [LARGE SCALE GENOMIC DNA]</scope>
    <source>
        <strain evidence="1 2">SS14</strain>
    </source>
</reference>
<proteinExistence type="predicted"/>
<accession>A0A0C9T3P2</accession>
<organism evidence="1 2">
    <name type="scientific">Sphaerobolus stellatus (strain SS14)</name>
    <dbReference type="NCBI Taxonomy" id="990650"/>
    <lineage>
        <taxon>Eukaryota</taxon>
        <taxon>Fungi</taxon>
        <taxon>Dikarya</taxon>
        <taxon>Basidiomycota</taxon>
        <taxon>Agaricomycotina</taxon>
        <taxon>Agaricomycetes</taxon>
        <taxon>Phallomycetidae</taxon>
        <taxon>Geastrales</taxon>
        <taxon>Sphaerobolaceae</taxon>
        <taxon>Sphaerobolus</taxon>
    </lineage>
</organism>
<sequence length="202" mass="22712">MEAGEISGHLNSYRCSLSYLTLSSTHLFSTLGSPPVEHAALGSSPEASASWLSLDDTDLLPERVVVTISASSEPAFCHTDTISIVFTIQAMRSVIRRKQLEQEKATYLKKEWHIAQSVFGSVWTPNPSSTSEDLDISVGRRPSFIEDSTAYRRTSLTQDEYPIRLQQAKIWCSKTRLLIADEPQQHHRSRIYQENIVSRLTS</sequence>
<dbReference type="HOGENOM" id="CLU_1256732_0_0_1"/>
<evidence type="ECO:0000313" key="2">
    <source>
        <dbReference type="Proteomes" id="UP000054279"/>
    </source>
</evidence>
<protein>
    <submittedName>
        <fullName evidence="1">Uncharacterized protein</fullName>
    </submittedName>
</protein>
<dbReference type="Proteomes" id="UP000054279">
    <property type="component" value="Unassembled WGS sequence"/>
</dbReference>